<dbReference type="STRING" id="1237149.C900_00009"/>
<comment type="caution">
    <text evidence="1">The sequence shown here is derived from an EMBL/GenBank/DDBJ whole genome shotgun (WGS) entry which is preliminary data.</text>
</comment>
<organism evidence="1 2">
    <name type="scientific">Fulvivirga imtechensis AK7</name>
    <dbReference type="NCBI Taxonomy" id="1237149"/>
    <lineage>
        <taxon>Bacteria</taxon>
        <taxon>Pseudomonadati</taxon>
        <taxon>Bacteroidota</taxon>
        <taxon>Cytophagia</taxon>
        <taxon>Cytophagales</taxon>
        <taxon>Fulvivirgaceae</taxon>
        <taxon>Fulvivirga</taxon>
    </lineage>
</organism>
<reference evidence="1 2" key="1">
    <citation type="submission" date="2012-12" db="EMBL/GenBank/DDBJ databases">
        <title>Genome assembly of Fulvivirga imtechensis AK7.</title>
        <authorList>
            <person name="Nupur N."/>
            <person name="Khatri I."/>
            <person name="Kumar R."/>
            <person name="Subramanian S."/>
            <person name="Pinnaka A."/>
        </authorList>
    </citation>
    <scope>NUCLEOTIDE SEQUENCE [LARGE SCALE GENOMIC DNA]</scope>
    <source>
        <strain evidence="1 2">AK7</strain>
    </source>
</reference>
<dbReference type="AlphaFoldDB" id="L8JYI6"/>
<gene>
    <name evidence="1" type="ORF">C900_00009</name>
</gene>
<keyword evidence="2" id="KW-1185">Reference proteome</keyword>
<dbReference type="Proteomes" id="UP000011135">
    <property type="component" value="Unassembled WGS sequence"/>
</dbReference>
<evidence type="ECO:0000313" key="2">
    <source>
        <dbReference type="Proteomes" id="UP000011135"/>
    </source>
</evidence>
<evidence type="ECO:0008006" key="3">
    <source>
        <dbReference type="Google" id="ProtNLM"/>
    </source>
</evidence>
<dbReference type="RefSeq" id="WP_009577433.1">
    <property type="nucleotide sequence ID" value="NZ_AMZN01000001.1"/>
</dbReference>
<proteinExistence type="predicted"/>
<accession>L8JYI6</accession>
<name>L8JYI6_9BACT</name>
<protein>
    <recommendedName>
        <fullName evidence="3">Outer membrane protein beta-barrel domain-containing protein</fullName>
    </recommendedName>
</protein>
<evidence type="ECO:0000313" key="1">
    <source>
        <dbReference type="EMBL" id="ELR73845.1"/>
    </source>
</evidence>
<dbReference type="OrthoDB" id="1163183at2"/>
<sequence>MKKLLLTFGIVSSIITFSNAQGITLGGGLAYGTEIDELGLGFDAEFYLKDNLSISPDLIIYFVDDSRFVDRGFGRSMPI</sequence>
<dbReference type="EMBL" id="AMZN01000001">
    <property type="protein sequence ID" value="ELR73845.1"/>
    <property type="molecule type" value="Genomic_DNA"/>
</dbReference>